<evidence type="ECO:0000256" key="12">
    <source>
        <dbReference type="ARBA" id="ARBA00048679"/>
    </source>
</evidence>
<dbReference type="FunFam" id="1.10.510.10:FF:000566">
    <property type="entry name" value="Serine/threonine-protein kinase rio2"/>
    <property type="match status" value="1"/>
</dbReference>
<evidence type="ECO:0000256" key="5">
    <source>
        <dbReference type="ARBA" id="ARBA00022679"/>
    </source>
</evidence>
<evidence type="ECO:0000313" key="18">
    <source>
        <dbReference type="Proteomes" id="UP000095728"/>
    </source>
</evidence>
<dbReference type="SUPFAM" id="SSF56112">
    <property type="entry name" value="Protein kinase-like (PK-like)"/>
    <property type="match status" value="1"/>
</dbReference>
<dbReference type="GO" id="GO:0046872">
    <property type="term" value="F:metal ion binding"/>
    <property type="evidence" value="ECO:0007669"/>
    <property type="project" value="UniProtKB-KW"/>
</dbReference>
<dbReference type="GO" id="GO:0005524">
    <property type="term" value="F:ATP binding"/>
    <property type="evidence" value="ECO:0007669"/>
    <property type="project" value="UniProtKB-KW"/>
</dbReference>
<dbReference type="GO" id="GO:0005634">
    <property type="term" value="C:nucleus"/>
    <property type="evidence" value="ECO:0007669"/>
    <property type="project" value="TreeGrafter"/>
</dbReference>
<dbReference type="Proteomes" id="UP000095728">
    <property type="component" value="Unassembled WGS sequence"/>
</dbReference>
<keyword evidence="9" id="KW-0067">ATP-binding</keyword>
<dbReference type="Gene3D" id="1.10.510.10">
    <property type="entry name" value="Transferase(Phosphotransferase) domain 1"/>
    <property type="match status" value="1"/>
</dbReference>
<dbReference type="InterPro" id="IPR015285">
    <property type="entry name" value="RIO2_wHTH_N"/>
</dbReference>
<dbReference type="Gene3D" id="3.30.200.20">
    <property type="entry name" value="Phosphorylase Kinase, domain 1"/>
    <property type="match status" value="1"/>
</dbReference>
<organism evidence="17 18">
    <name type="scientific">Hanseniaspora osmophila</name>
    <dbReference type="NCBI Taxonomy" id="56408"/>
    <lineage>
        <taxon>Eukaryota</taxon>
        <taxon>Fungi</taxon>
        <taxon>Dikarya</taxon>
        <taxon>Ascomycota</taxon>
        <taxon>Saccharomycotina</taxon>
        <taxon>Saccharomycetes</taxon>
        <taxon>Saccharomycodales</taxon>
        <taxon>Saccharomycodaceae</taxon>
        <taxon>Hanseniaspora</taxon>
    </lineage>
</organism>
<feature type="compositionally biased region" description="Acidic residues" evidence="15">
    <location>
        <begin position="384"/>
        <end position="398"/>
    </location>
</feature>
<dbReference type="FunCoup" id="A0A1E5RP20">
    <property type="interactions" value="1296"/>
</dbReference>
<evidence type="ECO:0000256" key="3">
    <source>
        <dbReference type="ARBA" id="ARBA00012513"/>
    </source>
</evidence>
<dbReference type="InterPro" id="IPR036388">
    <property type="entry name" value="WH-like_DNA-bd_sf"/>
</dbReference>
<reference evidence="18" key="1">
    <citation type="journal article" date="2016" name="Genome Announc.">
        <title>Genome sequences of three species of Hanseniaspora isolated from spontaneous wine fermentations.</title>
        <authorList>
            <person name="Sternes P.R."/>
            <person name="Lee D."/>
            <person name="Kutyna D.R."/>
            <person name="Borneman A.R."/>
        </authorList>
    </citation>
    <scope>NUCLEOTIDE SEQUENCE [LARGE SCALE GENOMIC DNA]</scope>
    <source>
        <strain evidence="18">AWRI3579</strain>
    </source>
</reference>
<evidence type="ECO:0000256" key="6">
    <source>
        <dbReference type="ARBA" id="ARBA00022723"/>
    </source>
</evidence>
<keyword evidence="10" id="KW-0460">Magnesium</keyword>
<gene>
    <name evidence="17" type="ORF">AWRI3579_g612</name>
</gene>
<proteinExistence type="inferred from homology"/>
<dbReference type="InterPro" id="IPR030484">
    <property type="entry name" value="Rio2"/>
</dbReference>
<evidence type="ECO:0000256" key="11">
    <source>
        <dbReference type="ARBA" id="ARBA00047899"/>
    </source>
</evidence>
<dbReference type="GO" id="GO:0005829">
    <property type="term" value="C:cytosol"/>
    <property type="evidence" value="ECO:0007669"/>
    <property type="project" value="TreeGrafter"/>
</dbReference>
<dbReference type="STRING" id="56408.A0A1E5RP20"/>
<evidence type="ECO:0000256" key="14">
    <source>
        <dbReference type="ARBA" id="ARBA00068837"/>
    </source>
</evidence>
<keyword evidence="4" id="KW-0723">Serine/threonine-protein kinase</keyword>
<dbReference type="PANTHER" id="PTHR45852:SF1">
    <property type="entry name" value="SERINE_THREONINE-PROTEIN KINASE RIO2"/>
    <property type="match status" value="1"/>
</dbReference>
<keyword evidence="5" id="KW-0808">Transferase</keyword>
<keyword evidence="8 17" id="KW-0418">Kinase</keyword>
<evidence type="ECO:0000256" key="7">
    <source>
        <dbReference type="ARBA" id="ARBA00022741"/>
    </source>
</evidence>
<comment type="cofactor">
    <cofactor evidence="1">
        <name>Mg(2+)</name>
        <dbReference type="ChEBI" id="CHEBI:18420"/>
    </cofactor>
</comment>
<dbReference type="InterPro" id="IPR036390">
    <property type="entry name" value="WH_DNA-bd_sf"/>
</dbReference>
<sequence>MKLDTSHMRYLTSEDFKVLQGVEQGSLNHECVPTSLIHRLSGMRSISGTNRSLGDLAKLKLVSRLRNVKYDGFRLTYNGIDYLALKALLNRESVYSTGAMIGIGKESDIYKVSDKHGVEKVMKLHRLGRTSFHTIKNNRDYLKKNSFNTNWMHLSKIAASKEYEFLGLLYTNGFNVPQPFDCSRHAILMEYIKGFPMRRLRKHKNLPKLYSDLMNFIVKLANNGLIHCDYNEFNIMIKDNHNEANENDLGFIVIDFPQAVSIEHVNADYYFKRDVDCIRRFFKKKLKYEPKADSTMLDTDGYGDGYRYPYPVFHRDVKRINNLDELVHASGFSKKHPGDRDLELAVESMRGNIAEEAYDSAEEYSDNSEEDVEETSEDVYSSDYDSEGDDDSQDGLDQENEKIINALSTGLGNLKMDKMGNYILDE</sequence>
<dbReference type="SMART" id="SM00090">
    <property type="entry name" value="RIO"/>
    <property type="match status" value="1"/>
</dbReference>
<dbReference type="AlphaFoldDB" id="A0A1E5RP20"/>
<comment type="similarity">
    <text evidence="2">Belongs to the protein kinase superfamily. RIO-type Ser/Thr kinase family.</text>
</comment>
<dbReference type="InterPro" id="IPR011009">
    <property type="entry name" value="Kinase-like_dom_sf"/>
</dbReference>
<dbReference type="InParanoid" id="A0A1E5RP20"/>
<comment type="catalytic activity">
    <reaction evidence="12">
        <text>L-seryl-[protein] + ATP = O-phospho-L-seryl-[protein] + ADP + H(+)</text>
        <dbReference type="Rhea" id="RHEA:17989"/>
        <dbReference type="Rhea" id="RHEA-COMP:9863"/>
        <dbReference type="Rhea" id="RHEA-COMP:11604"/>
        <dbReference type="ChEBI" id="CHEBI:15378"/>
        <dbReference type="ChEBI" id="CHEBI:29999"/>
        <dbReference type="ChEBI" id="CHEBI:30616"/>
        <dbReference type="ChEBI" id="CHEBI:83421"/>
        <dbReference type="ChEBI" id="CHEBI:456216"/>
        <dbReference type="EC" id="2.7.11.1"/>
    </reaction>
</comment>
<dbReference type="CDD" id="cd05144">
    <property type="entry name" value="RIO2_C"/>
    <property type="match status" value="1"/>
</dbReference>
<accession>A0A1E5RP20</accession>
<feature type="region of interest" description="Disordered" evidence="15">
    <location>
        <begin position="356"/>
        <end position="401"/>
    </location>
</feature>
<dbReference type="Pfam" id="PF01163">
    <property type="entry name" value="RIO1"/>
    <property type="match status" value="1"/>
</dbReference>
<protein>
    <recommendedName>
        <fullName evidence="13">Serine/threonine-protein kinase RIO2</fullName>
        <ecNumber evidence="3">2.7.11.1</ecNumber>
    </recommendedName>
    <alternativeName>
        <fullName evidence="14">Serine/threonine-protein kinase rio2</fullName>
    </alternativeName>
</protein>
<evidence type="ECO:0000256" key="15">
    <source>
        <dbReference type="SAM" id="MobiDB-lite"/>
    </source>
</evidence>
<dbReference type="OrthoDB" id="10258631at2759"/>
<dbReference type="EC" id="2.7.11.1" evidence="3"/>
<comment type="caution">
    <text evidence="17">The sequence shown here is derived from an EMBL/GenBank/DDBJ whole genome shotgun (WGS) entry which is preliminary data.</text>
</comment>
<dbReference type="InterPro" id="IPR018934">
    <property type="entry name" value="RIO_dom"/>
</dbReference>
<evidence type="ECO:0000256" key="1">
    <source>
        <dbReference type="ARBA" id="ARBA00001946"/>
    </source>
</evidence>
<dbReference type="InterPro" id="IPR000687">
    <property type="entry name" value="RIO_kinase"/>
</dbReference>
<keyword evidence="6" id="KW-0479">Metal-binding</keyword>
<evidence type="ECO:0000256" key="2">
    <source>
        <dbReference type="ARBA" id="ARBA00009196"/>
    </source>
</evidence>
<evidence type="ECO:0000256" key="10">
    <source>
        <dbReference type="ARBA" id="ARBA00022842"/>
    </source>
</evidence>
<feature type="compositionally biased region" description="Acidic residues" evidence="15">
    <location>
        <begin position="356"/>
        <end position="377"/>
    </location>
</feature>
<dbReference type="FunFam" id="1.10.10.10:FF:000053">
    <property type="entry name" value="Serine/threonine-protein kinase RIO2"/>
    <property type="match status" value="1"/>
</dbReference>
<dbReference type="FunFam" id="3.30.200.20:FF:000052">
    <property type="entry name" value="Serine/threonine-protein kinase RIO2"/>
    <property type="match status" value="1"/>
</dbReference>
<dbReference type="PANTHER" id="PTHR45852">
    <property type="entry name" value="SER/THR-PROTEIN KINASE RIO2"/>
    <property type="match status" value="1"/>
</dbReference>
<keyword evidence="7" id="KW-0547">Nucleotide-binding</keyword>
<dbReference type="Pfam" id="PF09202">
    <property type="entry name" value="Rio2_N"/>
    <property type="match status" value="1"/>
</dbReference>
<feature type="domain" description="RIO kinase" evidence="16">
    <location>
        <begin position="66"/>
        <end position="304"/>
    </location>
</feature>
<dbReference type="EMBL" id="LPNM01000005">
    <property type="protein sequence ID" value="OEJ88619.1"/>
    <property type="molecule type" value="Genomic_DNA"/>
</dbReference>
<dbReference type="GO" id="GO:0030490">
    <property type="term" value="P:maturation of SSU-rRNA"/>
    <property type="evidence" value="ECO:0007669"/>
    <property type="project" value="TreeGrafter"/>
</dbReference>
<keyword evidence="18" id="KW-1185">Reference proteome</keyword>
<name>A0A1E5RP20_9ASCO</name>
<evidence type="ECO:0000256" key="9">
    <source>
        <dbReference type="ARBA" id="ARBA00022840"/>
    </source>
</evidence>
<dbReference type="GO" id="GO:0030688">
    <property type="term" value="C:preribosome, small subunit precursor"/>
    <property type="evidence" value="ECO:0007669"/>
    <property type="project" value="TreeGrafter"/>
</dbReference>
<dbReference type="SUPFAM" id="SSF46785">
    <property type="entry name" value="Winged helix' DNA-binding domain"/>
    <property type="match status" value="1"/>
</dbReference>
<evidence type="ECO:0000259" key="16">
    <source>
        <dbReference type="SMART" id="SM00090"/>
    </source>
</evidence>
<evidence type="ECO:0000256" key="8">
    <source>
        <dbReference type="ARBA" id="ARBA00022777"/>
    </source>
</evidence>
<evidence type="ECO:0000256" key="13">
    <source>
        <dbReference type="ARBA" id="ARBA00068353"/>
    </source>
</evidence>
<comment type="catalytic activity">
    <reaction evidence="11">
        <text>L-threonyl-[protein] + ATP = O-phospho-L-threonyl-[protein] + ADP + H(+)</text>
        <dbReference type="Rhea" id="RHEA:46608"/>
        <dbReference type="Rhea" id="RHEA-COMP:11060"/>
        <dbReference type="Rhea" id="RHEA-COMP:11605"/>
        <dbReference type="ChEBI" id="CHEBI:15378"/>
        <dbReference type="ChEBI" id="CHEBI:30013"/>
        <dbReference type="ChEBI" id="CHEBI:30616"/>
        <dbReference type="ChEBI" id="CHEBI:61977"/>
        <dbReference type="ChEBI" id="CHEBI:456216"/>
        <dbReference type="EC" id="2.7.11.1"/>
    </reaction>
</comment>
<dbReference type="Gene3D" id="1.10.10.10">
    <property type="entry name" value="Winged helix-like DNA-binding domain superfamily/Winged helix DNA-binding domain"/>
    <property type="match status" value="1"/>
</dbReference>
<dbReference type="GO" id="GO:0004674">
    <property type="term" value="F:protein serine/threonine kinase activity"/>
    <property type="evidence" value="ECO:0007669"/>
    <property type="project" value="UniProtKB-KW"/>
</dbReference>
<evidence type="ECO:0000256" key="4">
    <source>
        <dbReference type="ARBA" id="ARBA00022527"/>
    </source>
</evidence>
<evidence type="ECO:0000313" key="17">
    <source>
        <dbReference type="EMBL" id="OEJ88619.1"/>
    </source>
</evidence>